<dbReference type="PANTHER" id="PTHR36018">
    <property type="entry name" value="OS09G0481800 PROTEIN"/>
    <property type="match status" value="1"/>
</dbReference>
<sequence>MEHCLSAFVSSSPINSLRPSHRNSPVSVSKPVPFIPRRRSTPCRIAPRIVPKALHPLVLTEESVNQALDEVKVKLGSIFGNSQENRDVGITGDVALSSLDGPVVVLRLQGRFWHKRTDVLARVSAYLLERIPEICDIEIEDQRQLEDSEAESTRLV</sequence>
<keyword evidence="2" id="KW-1185">Reference proteome</keyword>
<protein>
    <submittedName>
        <fullName evidence="1">Uncharacterized protein</fullName>
    </submittedName>
</protein>
<dbReference type="OrthoDB" id="5062at2759"/>
<dbReference type="InterPro" id="IPR034904">
    <property type="entry name" value="FSCA_dom_sf"/>
</dbReference>
<dbReference type="Gene3D" id="3.30.300.130">
    <property type="entry name" value="Fe-S cluster assembly (FSCA)"/>
    <property type="match status" value="1"/>
</dbReference>
<proteinExistence type="predicted"/>
<evidence type="ECO:0000313" key="1">
    <source>
        <dbReference type="EMBL" id="PXF42632.1"/>
    </source>
</evidence>
<evidence type="ECO:0000313" key="2">
    <source>
        <dbReference type="Proteomes" id="UP000247409"/>
    </source>
</evidence>
<reference evidence="1 2" key="1">
    <citation type="journal article" date="2018" name="Mol. Biol. Evol.">
        <title>Analysis of the draft genome of the red seaweed Gracilariopsis chorda provides insights into genome size evolution in Rhodophyta.</title>
        <authorList>
            <person name="Lee J."/>
            <person name="Yang E.C."/>
            <person name="Graf L."/>
            <person name="Yang J.H."/>
            <person name="Qiu H."/>
            <person name="Zel Zion U."/>
            <person name="Chan C.X."/>
            <person name="Stephens T.G."/>
            <person name="Weber A.P.M."/>
            <person name="Boo G.H."/>
            <person name="Boo S.M."/>
            <person name="Kim K.M."/>
            <person name="Shin Y."/>
            <person name="Jung M."/>
            <person name="Lee S.J."/>
            <person name="Yim H.S."/>
            <person name="Lee J.H."/>
            <person name="Bhattacharya D."/>
            <person name="Yoon H.S."/>
        </authorList>
    </citation>
    <scope>NUCLEOTIDE SEQUENCE [LARGE SCALE GENOMIC DNA]</scope>
    <source>
        <strain evidence="1 2">SKKU-2015</strain>
        <tissue evidence="1">Whole body</tissue>
    </source>
</reference>
<accession>A0A2V3IKM4</accession>
<dbReference type="Proteomes" id="UP000247409">
    <property type="component" value="Unassembled WGS sequence"/>
</dbReference>
<name>A0A2V3IKM4_9FLOR</name>
<dbReference type="SUPFAM" id="SSF117916">
    <property type="entry name" value="Fe-S cluster assembly (FSCA) domain-like"/>
    <property type="match status" value="1"/>
</dbReference>
<dbReference type="AlphaFoldDB" id="A0A2V3IKM4"/>
<gene>
    <name evidence="1" type="ORF">BWQ96_07636</name>
</gene>
<organism evidence="1 2">
    <name type="scientific">Gracilariopsis chorda</name>
    <dbReference type="NCBI Taxonomy" id="448386"/>
    <lineage>
        <taxon>Eukaryota</taxon>
        <taxon>Rhodophyta</taxon>
        <taxon>Florideophyceae</taxon>
        <taxon>Rhodymeniophycidae</taxon>
        <taxon>Gracilariales</taxon>
        <taxon>Gracilariaceae</taxon>
        <taxon>Gracilariopsis</taxon>
    </lineage>
</organism>
<dbReference type="EMBL" id="NBIV01000155">
    <property type="protein sequence ID" value="PXF42632.1"/>
    <property type="molecule type" value="Genomic_DNA"/>
</dbReference>
<dbReference type="PANTHER" id="PTHR36018:SF1">
    <property type="entry name" value="OS09G0481800 PROTEIN"/>
    <property type="match status" value="1"/>
</dbReference>
<comment type="caution">
    <text evidence="1">The sequence shown here is derived from an EMBL/GenBank/DDBJ whole genome shotgun (WGS) entry which is preliminary data.</text>
</comment>